<organism evidence="2 3">
    <name type="scientific">Candidatus Roizmanbacteria bacterium RIFCSPHIGHO2_02_FULL_43_11</name>
    <dbReference type="NCBI Taxonomy" id="1802043"/>
    <lineage>
        <taxon>Bacteria</taxon>
        <taxon>Candidatus Roizmaniibacteriota</taxon>
    </lineage>
</organism>
<dbReference type="SUPFAM" id="SSF64182">
    <property type="entry name" value="DHH phosphoesterases"/>
    <property type="match status" value="1"/>
</dbReference>
<dbReference type="Proteomes" id="UP000178098">
    <property type="component" value="Unassembled WGS sequence"/>
</dbReference>
<feature type="compositionally biased region" description="Low complexity" evidence="1">
    <location>
        <begin position="301"/>
        <end position="325"/>
    </location>
</feature>
<evidence type="ECO:0008006" key="4">
    <source>
        <dbReference type="Google" id="ProtNLM"/>
    </source>
</evidence>
<evidence type="ECO:0000313" key="3">
    <source>
        <dbReference type="Proteomes" id="UP000178098"/>
    </source>
</evidence>
<dbReference type="EMBL" id="MFZT01000037">
    <property type="protein sequence ID" value="OGK29926.1"/>
    <property type="molecule type" value="Genomic_DNA"/>
</dbReference>
<feature type="region of interest" description="Disordered" evidence="1">
    <location>
        <begin position="297"/>
        <end position="388"/>
    </location>
</feature>
<evidence type="ECO:0000313" key="2">
    <source>
        <dbReference type="EMBL" id="OGK29926.1"/>
    </source>
</evidence>
<dbReference type="PANTHER" id="PTHR47618">
    <property type="entry name" value="BIFUNCTIONAL OLIGORIBONUCLEASE AND PAP PHOSPHATASE NRNA"/>
    <property type="match status" value="1"/>
</dbReference>
<protein>
    <recommendedName>
        <fullName evidence="4">DDH domain-containing protein</fullName>
    </recommendedName>
</protein>
<proteinExistence type="predicted"/>
<dbReference type="AlphaFoldDB" id="A0A1F7HG55"/>
<dbReference type="Gene3D" id="3.90.1640.10">
    <property type="entry name" value="inorganic pyrophosphatase (n-terminal core)"/>
    <property type="match status" value="2"/>
</dbReference>
<sequence length="388" mass="42579">MKDGNEVAHIVQFLKEKLSIVICLPVQPTLDASAAALALYLGLLKDGKQVTITCSDEINPDFMLPGQENVLSEIQAPGDTLVVSIPIQGTGVQDVTYTIENEKVNIVIKPEEGLEKFNPKNVQYSYKGGKPDLIITIYAPTLESLGELYTNNMEAFQGVSIINIDRHFTNSGFGTVNYVDKQNPSMAQMVFDILKDLKTEFDKDIATNLYAGLSTATNNFSAHTVNAQTFRLAALLLEKGAEKRAMRPLMPMQGMRMPMGGVMPSGFGAPPVSYSYPEPADMMAVDGQQMPIVQSVPISSQQRQPKQQQQQMPQQQQTAAQQRPSRPQRPPQPQQDIPQIGTSEEKESQPQTMPVQPEPGPEPEPEDWLKPKIFQGNVPAQGGGGMKV</sequence>
<dbReference type="InterPro" id="IPR051319">
    <property type="entry name" value="Oligoribo/pAp-PDE_c-di-AMP_PDE"/>
</dbReference>
<gene>
    <name evidence="2" type="ORF">A3D08_01760</name>
</gene>
<comment type="caution">
    <text evidence="2">The sequence shown here is derived from an EMBL/GenBank/DDBJ whole genome shotgun (WGS) entry which is preliminary data.</text>
</comment>
<dbReference type="PANTHER" id="PTHR47618:SF1">
    <property type="entry name" value="BIFUNCTIONAL OLIGORIBONUCLEASE AND PAP PHOSPHATASE NRNA"/>
    <property type="match status" value="1"/>
</dbReference>
<reference evidence="2 3" key="1">
    <citation type="journal article" date="2016" name="Nat. Commun.">
        <title>Thousands of microbial genomes shed light on interconnected biogeochemical processes in an aquifer system.</title>
        <authorList>
            <person name="Anantharaman K."/>
            <person name="Brown C.T."/>
            <person name="Hug L.A."/>
            <person name="Sharon I."/>
            <person name="Castelle C.J."/>
            <person name="Probst A.J."/>
            <person name="Thomas B.C."/>
            <person name="Singh A."/>
            <person name="Wilkins M.J."/>
            <person name="Karaoz U."/>
            <person name="Brodie E.L."/>
            <person name="Williams K.H."/>
            <person name="Hubbard S.S."/>
            <person name="Banfield J.F."/>
        </authorList>
    </citation>
    <scope>NUCLEOTIDE SEQUENCE [LARGE SCALE GENOMIC DNA]</scope>
</reference>
<dbReference type="InterPro" id="IPR038763">
    <property type="entry name" value="DHH_sf"/>
</dbReference>
<accession>A0A1F7HG55</accession>
<evidence type="ECO:0000256" key="1">
    <source>
        <dbReference type="SAM" id="MobiDB-lite"/>
    </source>
</evidence>
<name>A0A1F7HG55_9BACT</name>